<feature type="transmembrane region" description="Helical" evidence="1">
    <location>
        <begin position="270"/>
        <end position="288"/>
    </location>
</feature>
<organism evidence="3 4">
    <name type="scientific">Hirschia baltica (strain ATCC 49814 / DSM 5838 / IFAM 1418)</name>
    <dbReference type="NCBI Taxonomy" id="582402"/>
    <lineage>
        <taxon>Bacteria</taxon>
        <taxon>Pseudomonadati</taxon>
        <taxon>Pseudomonadota</taxon>
        <taxon>Alphaproteobacteria</taxon>
        <taxon>Hyphomonadales</taxon>
        <taxon>Hyphomonadaceae</taxon>
        <taxon>Hirschia</taxon>
    </lineage>
</organism>
<name>C6XJ63_HIRBI</name>
<feature type="transmembrane region" description="Helical" evidence="1">
    <location>
        <begin position="102"/>
        <end position="123"/>
    </location>
</feature>
<feature type="transmembrane region" description="Helical" evidence="1">
    <location>
        <begin position="69"/>
        <end position="90"/>
    </location>
</feature>
<feature type="domain" description="Acyltransferase 3" evidence="2">
    <location>
        <begin position="24"/>
        <end position="358"/>
    </location>
</feature>
<keyword evidence="1" id="KW-1133">Transmembrane helix</keyword>
<feature type="transmembrane region" description="Helical" evidence="1">
    <location>
        <begin position="187"/>
        <end position="217"/>
    </location>
</feature>
<feature type="transmembrane region" description="Helical" evidence="1">
    <location>
        <begin position="338"/>
        <end position="360"/>
    </location>
</feature>
<evidence type="ECO:0000313" key="4">
    <source>
        <dbReference type="Proteomes" id="UP000002745"/>
    </source>
</evidence>
<dbReference type="AlphaFoldDB" id="C6XJ63"/>
<feature type="transmembrane region" description="Helical" evidence="1">
    <location>
        <begin position="27"/>
        <end position="49"/>
    </location>
</feature>
<dbReference type="InterPro" id="IPR002656">
    <property type="entry name" value="Acyl_transf_3_dom"/>
</dbReference>
<accession>C6XJ63</accession>
<protein>
    <recommendedName>
        <fullName evidence="2">Acyltransferase 3 domain-containing protein</fullName>
    </recommendedName>
</protein>
<feature type="transmembrane region" description="Helical" evidence="1">
    <location>
        <begin position="308"/>
        <end position="326"/>
    </location>
</feature>
<dbReference type="EMBL" id="CP001678">
    <property type="protein sequence ID" value="ACT59158.1"/>
    <property type="molecule type" value="Genomic_DNA"/>
</dbReference>
<dbReference type="HOGENOM" id="CLU_054154_1_0_5"/>
<dbReference type="Pfam" id="PF01757">
    <property type="entry name" value="Acyl_transf_3"/>
    <property type="match status" value="1"/>
</dbReference>
<feature type="transmembrane region" description="Helical" evidence="1">
    <location>
        <begin position="163"/>
        <end position="181"/>
    </location>
</feature>
<gene>
    <name evidence="3" type="ordered locus">Hbal_1469</name>
</gene>
<dbReference type="RefSeq" id="WP_015827308.1">
    <property type="nucleotide sequence ID" value="NC_012982.1"/>
</dbReference>
<dbReference type="eggNOG" id="COG3594">
    <property type="taxonomic scope" value="Bacteria"/>
</dbReference>
<dbReference type="Proteomes" id="UP000002745">
    <property type="component" value="Chromosome"/>
</dbReference>
<evidence type="ECO:0000256" key="1">
    <source>
        <dbReference type="SAM" id="Phobius"/>
    </source>
</evidence>
<keyword evidence="1" id="KW-0472">Membrane</keyword>
<dbReference type="KEGG" id="hba:Hbal_1469"/>
<feature type="transmembrane region" description="Helical" evidence="1">
    <location>
        <begin position="229"/>
        <end position="250"/>
    </location>
</feature>
<evidence type="ECO:0000313" key="3">
    <source>
        <dbReference type="EMBL" id="ACT59158.1"/>
    </source>
</evidence>
<reference evidence="4" key="1">
    <citation type="journal article" date="2011" name="J. Bacteriol.">
        <title>Genome sequences of eight morphologically diverse alphaproteobacteria.</title>
        <authorList>
            <consortium name="US DOE Joint Genome Institute"/>
            <person name="Brown P.J."/>
            <person name="Kysela D.T."/>
            <person name="Buechlein A."/>
            <person name="Hemmerich C."/>
            <person name="Brun Y.V."/>
        </authorList>
    </citation>
    <scope>NUCLEOTIDE SEQUENCE [LARGE SCALE GENOMIC DNA]</scope>
    <source>
        <strain evidence="4">ATCC 49814 / DSM 5838 / IFAM 1418</strain>
    </source>
</reference>
<keyword evidence="4" id="KW-1185">Reference proteome</keyword>
<proteinExistence type="predicted"/>
<sequence length="385" mass="43122">MSAVSSKNNQKFAVPSLTKETSQSIKIARVLCIFFMIYVHVNPGVAAFASSTEAVRFFDEFRFFLVNSVGRASVALLSIISGFLVVFSLRKAEILKFVSQKFSSLIIPLIFWNACFLFIVFVIDKYLQAGYLEQSLGETFSLLKLGEYLMGITQAPVNISLSFLRDIFVCALFAPILVILYQKFVPAFIGVVAVLYVLGSFTALLITPNILLFYAIGMFLCLRGQIPKIPLYLEVLSWALLAVISLFILGDSLDVARDISERTIDLEKRIELAFLLIRFPAAIAFWGLSIRISKLKISHYILKLEQFIFIIFCSHVLILTICWGAWQKLLGGYYDPAYPVFFLLGPILVAIIVVPVAIVLNKLLPPVFALINGGRTLPPTRQSRF</sequence>
<dbReference type="GO" id="GO:0016747">
    <property type="term" value="F:acyltransferase activity, transferring groups other than amino-acyl groups"/>
    <property type="evidence" value="ECO:0007669"/>
    <property type="project" value="InterPro"/>
</dbReference>
<evidence type="ECO:0000259" key="2">
    <source>
        <dbReference type="Pfam" id="PF01757"/>
    </source>
</evidence>
<keyword evidence="1" id="KW-0812">Transmembrane</keyword>